<dbReference type="InterPro" id="IPR003864">
    <property type="entry name" value="CSC1/OSCA1-like_7TM"/>
</dbReference>
<comment type="caution">
    <text evidence="5">The sequence shown here is derived from an EMBL/GenBank/DDBJ whole genome shotgun (WGS) entry which is preliminary data.</text>
</comment>
<name>A0A8K0MXK8_COCNU</name>
<evidence type="ECO:0000259" key="4">
    <source>
        <dbReference type="Pfam" id="PF14703"/>
    </source>
</evidence>
<dbReference type="Pfam" id="PF14703">
    <property type="entry name" value="PHM7_cyt"/>
    <property type="match status" value="2"/>
</dbReference>
<dbReference type="PANTHER" id="PTHR13018:SF96">
    <property type="entry name" value="OS05G0393800 PROTEIN"/>
    <property type="match status" value="1"/>
</dbReference>
<evidence type="ECO:0000259" key="3">
    <source>
        <dbReference type="Pfam" id="PF02714"/>
    </source>
</evidence>
<keyword evidence="2" id="KW-0812">Transmembrane</keyword>
<feature type="domain" description="CSC1/OSCA1-like cytosolic" evidence="4">
    <location>
        <begin position="438"/>
        <end position="492"/>
    </location>
</feature>
<dbReference type="Pfam" id="PF02714">
    <property type="entry name" value="RSN1_7TM"/>
    <property type="match status" value="2"/>
</dbReference>
<organism evidence="5 6">
    <name type="scientific">Cocos nucifera</name>
    <name type="common">Coconut palm</name>
    <dbReference type="NCBI Taxonomy" id="13894"/>
    <lineage>
        <taxon>Eukaryota</taxon>
        <taxon>Viridiplantae</taxon>
        <taxon>Streptophyta</taxon>
        <taxon>Embryophyta</taxon>
        <taxon>Tracheophyta</taxon>
        <taxon>Spermatophyta</taxon>
        <taxon>Magnoliopsida</taxon>
        <taxon>Liliopsida</taxon>
        <taxon>Arecaceae</taxon>
        <taxon>Arecoideae</taxon>
        <taxon>Cocoseae</taxon>
        <taxon>Attaleinae</taxon>
        <taxon>Cocos</taxon>
    </lineage>
</organism>
<keyword evidence="1" id="KW-0406">Ion transport</keyword>
<feature type="transmembrane region" description="Helical" evidence="2">
    <location>
        <begin position="292"/>
        <end position="311"/>
    </location>
</feature>
<feature type="transmembrane region" description="Helical" evidence="2">
    <location>
        <begin position="200"/>
        <end position="224"/>
    </location>
</feature>
<dbReference type="OrthoDB" id="1689567at2759"/>
<dbReference type="EMBL" id="CM017873">
    <property type="protein sequence ID" value="KAG1331776.1"/>
    <property type="molecule type" value="Genomic_DNA"/>
</dbReference>
<feature type="domain" description="CSC1/OSCA1-like cytosolic" evidence="4">
    <location>
        <begin position="61"/>
        <end position="187"/>
    </location>
</feature>
<feature type="transmembrane region" description="Helical" evidence="2">
    <location>
        <begin position="705"/>
        <end position="735"/>
    </location>
</feature>
<proteinExistence type="predicted"/>
<feature type="transmembrane region" description="Helical" evidence="2">
    <location>
        <begin position="244"/>
        <end position="271"/>
    </location>
</feature>
<keyword evidence="2" id="KW-1133">Transmembrane helix</keyword>
<feature type="domain" description="CSC1/OSCA1-like 7TM region" evidence="3">
    <location>
        <begin position="198"/>
        <end position="433"/>
    </location>
</feature>
<evidence type="ECO:0000313" key="5">
    <source>
        <dbReference type="EMBL" id="KAG1331776.1"/>
    </source>
</evidence>
<gene>
    <name evidence="5" type="ORF">COCNU_02G017440</name>
</gene>
<dbReference type="AlphaFoldDB" id="A0A8K0MXK8"/>
<keyword evidence="1" id="KW-0407">Ion channel</keyword>
<dbReference type="PANTHER" id="PTHR13018">
    <property type="entry name" value="PROBABLE MEMBRANE PROTEIN DUF221-RELATED"/>
    <property type="match status" value="1"/>
</dbReference>
<evidence type="ECO:0000256" key="2">
    <source>
        <dbReference type="SAM" id="Phobius"/>
    </source>
</evidence>
<dbReference type="InterPro" id="IPR027815">
    <property type="entry name" value="CSC1/OSCA1-like_cyt"/>
</dbReference>
<dbReference type="GO" id="GO:0005227">
    <property type="term" value="F:calcium-activated cation channel activity"/>
    <property type="evidence" value="ECO:0007669"/>
    <property type="project" value="InterPro"/>
</dbReference>
<reference evidence="5" key="1">
    <citation type="journal article" date="2017" name="Gigascience">
        <title>The genome draft of coconut (Cocos nucifera).</title>
        <authorList>
            <person name="Xiao Y."/>
            <person name="Xu P."/>
            <person name="Fan H."/>
            <person name="Baudouin L."/>
            <person name="Xia W."/>
            <person name="Bocs S."/>
            <person name="Xu J."/>
            <person name="Li Q."/>
            <person name="Guo A."/>
            <person name="Zhou L."/>
            <person name="Li J."/>
            <person name="Wu Y."/>
            <person name="Ma Z."/>
            <person name="Armero A."/>
            <person name="Issali A.E."/>
            <person name="Liu N."/>
            <person name="Peng M."/>
            <person name="Yang Y."/>
        </authorList>
    </citation>
    <scope>NUCLEOTIDE SEQUENCE</scope>
    <source>
        <tissue evidence="5">Spear leaf of Hainan Tall coconut</tissue>
    </source>
</reference>
<feature type="domain" description="CSC1/OSCA1-like 7TM region" evidence="3">
    <location>
        <begin position="503"/>
        <end position="739"/>
    </location>
</feature>
<dbReference type="GO" id="GO:0005886">
    <property type="term" value="C:plasma membrane"/>
    <property type="evidence" value="ECO:0007669"/>
    <property type="project" value="TreeGrafter"/>
</dbReference>
<evidence type="ECO:0000256" key="1">
    <source>
        <dbReference type="ARBA" id="ARBA00023303"/>
    </source>
</evidence>
<keyword evidence="6" id="KW-1185">Reference proteome</keyword>
<dbReference type="InterPro" id="IPR045122">
    <property type="entry name" value="Csc1-like"/>
</dbReference>
<feature type="transmembrane region" description="Helical" evidence="2">
    <location>
        <begin position="400"/>
        <end position="430"/>
    </location>
</feature>
<evidence type="ECO:0000313" key="6">
    <source>
        <dbReference type="Proteomes" id="UP000797356"/>
    </source>
</evidence>
<accession>A0A8K0MXK8</accession>
<feature type="transmembrane region" description="Helical" evidence="2">
    <location>
        <begin position="597"/>
        <end position="616"/>
    </location>
</feature>
<dbReference type="Proteomes" id="UP000797356">
    <property type="component" value="Chromosome 2"/>
</dbReference>
<protein>
    <submittedName>
        <fullName evidence="5">Uncharacterized protein</fullName>
    </submittedName>
</protein>
<feature type="transmembrane region" description="Helical" evidence="2">
    <location>
        <begin position="549"/>
        <end position="576"/>
    </location>
</feature>
<feature type="transmembrane region" description="Helical" evidence="2">
    <location>
        <begin position="505"/>
        <end position="529"/>
    </location>
</feature>
<keyword evidence="1" id="KW-0813">Transport</keyword>
<reference evidence="5" key="2">
    <citation type="submission" date="2019-07" db="EMBL/GenBank/DDBJ databases">
        <authorList>
            <person name="Yang Y."/>
            <person name="Bocs S."/>
            <person name="Baudouin L."/>
        </authorList>
    </citation>
    <scope>NUCLEOTIDE SEQUENCE</scope>
    <source>
        <tissue evidence="5">Spear leaf of Hainan Tall coconut</tissue>
    </source>
</reference>
<sequence length="740" mass="84438">MVLVRNIPPDPDESVSEHVEHFFSVNHHGHYLTHQKMKFTSKQHEHGRNDNVEIVYGKVKKVVYNANNLAKLVDRRKSLQNWLVYYENKNTRNPEKRPRTKTGFLGLWGKAVDAIDYYTAEIEKLSKEEATERERLVSDPKAIMPAAFVSFRTRWGAAVCAQTQQSSNPTLWLTEWAPEPRDVYWSNLAIPFVELTMRRLIMAVAFFFLTFFFMIPIAFVQSLANIEGIEKVVPFLKPLIEKEVVSSFIKGFLSGIALKIFMIFLPTILMIMSKIEGYISISALERKSAAKFYLFILVNVFLANVIAGAAFEQLNTFVNKETPNKYPVIVGTAIPAKATFFITYIMLDGWAGVASEILRLKPLIIYHLKNTFLVKTEQDREQAMDPGSLDFASSEPRIQLYFLLGLVYSVVTPIFLPFLVVFFSLSYVVFRHQEATERERLVSDPKAIMPAAFVSFRTRWGAAVCAQTQQSSNPTLWLTEWAPEPRDVYWSNLAIPFVELTMRRLIMAVAFFFLTFFFMIPIAFVQSLANIEGIEKVVPFLKPLIEKEVVSSFIKGFLSGIALKIFMIFLPTILMIMSKIEGYISISALERKSAAKFYLFILVNVFLANVIAGAAFEQLNTFVNKETPNKYPVIVGTAIPAKATFFITYIMLDGWAGVASEILRLKPLIIYHLKNTFLVKTEQDREQAMDPGSLDFASSEPRIQLYFLLGLVYSVVTPIFLPFLVVFFSLSYVVFRHQVH</sequence>
<keyword evidence="2" id="KW-0472">Membrane</keyword>